<feature type="compositionally biased region" description="Polar residues" evidence="4">
    <location>
        <begin position="1156"/>
        <end position="1172"/>
    </location>
</feature>
<dbReference type="PANTHER" id="PTHR13992">
    <property type="entry name" value="NUCLEAR RECEPTOR CO-REPRESSOR RELATED NCOR"/>
    <property type="match status" value="1"/>
</dbReference>
<dbReference type="GO" id="GO:0000785">
    <property type="term" value="C:chromatin"/>
    <property type="evidence" value="ECO:0007669"/>
    <property type="project" value="TreeGrafter"/>
</dbReference>
<dbReference type="InterPro" id="IPR051571">
    <property type="entry name" value="N-CoR_corepressor"/>
</dbReference>
<feature type="compositionally biased region" description="Basic and acidic residues" evidence="4">
    <location>
        <begin position="300"/>
        <end position="311"/>
    </location>
</feature>
<feature type="compositionally biased region" description="Polar residues" evidence="4">
    <location>
        <begin position="1255"/>
        <end position="1264"/>
    </location>
</feature>
<dbReference type="EMBL" id="CAJFDI010000003">
    <property type="protein sequence ID" value="CAD5219745.1"/>
    <property type="molecule type" value="Genomic_DNA"/>
</dbReference>
<comment type="caution">
    <text evidence="6">The sequence shown here is derived from an EMBL/GenBank/DDBJ whole genome shotgun (WGS) entry which is preliminary data.</text>
</comment>
<dbReference type="Proteomes" id="UP000659654">
    <property type="component" value="Unassembled WGS sequence"/>
</dbReference>
<dbReference type="SMART" id="SM00717">
    <property type="entry name" value="SANT"/>
    <property type="match status" value="2"/>
</dbReference>
<keyword evidence="7" id="KW-1185">Reference proteome</keyword>
<comment type="subcellular location">
    <subcellularLocation>
        <location evidence="1">Nucleus</location>
    </subcellularLocation>
</comment>
<dbReference type="Gene3D" id="1.10.10.60">
    <property type="entry name" value="Homeodomain-like"/>
    <property type="match status" value="1"/>
</dbReference>
<feature type="compositionally biased region" description="Polar residues" evidence="4">
    <location>
        <begin position="1224"/>
        <end position="1240"/>
    </location>
</feature>
<feature type="coiled-coil region" evidence="3">
    <location>
        <begin position="426"/>
        <end position="464"/>
    </location>
</feature>
<feature type="region of interest" description="Disordered" evidence="4">
    <location>
        <begin position="1302"/>
        <end position="1323"/>
    </location>
</feature>
<feature type="compositionally biased region" description="Polar residues" evidence="4">
    <location>
        <begin position="228"/>
        <end position="239"/>
    </location>
</feature>
<proteinExistence type="inferred from homology"/>
<comment type="similarity">
    <text evidence="2">Belongs to the N-CoR nuclear receptor corepressors family.</text>
</comment>
<dbReference type="PROSITE" id="PS51293">
    <property type="entry name" value="SANT"/>
    <property type="match status" value="1"/>
</dbReference>
<evidence type="ECO:0000259" key="5">
    <source>
        <dbReference type="PROSITE" id="PS51293"/>
    </source>
</evidence>
<dbReference type="SUPFAM" id="SSF46689">
    <property type="entry name" value="Homeodomain-like"/>
    <property type="match status" value="1"/>
</dbReference>
<accession>A0A7I8WLS6</accession>
<dbReference type="GO" id="GO:0005654">
    <property type="term" value="C:nucleoplasm"/>
    <property type="evidence" value="ECO:0007669"/>
    <property type="project" value="UniProtKB-ARBA"/>
</dbReference>
<sequence length="1323" mass="151166">MFPNGSSANSAGGQNGQLGFPMASLLQAGGPAAAGLQNLNQAQIFSLLQNPGLFTDMQKRAATASAQHVILAQQQAAAQQQAQQRERELKEQREREQKQQQLKREQQQIQMLRIQQQQQANQKANQQASNANQAQVLQNMMMLLQQQQQQNSRQLQSNSLMSQMGQGVSNLQMQQQLQQLLNPSSLSMTPQMLQQYQAIRQQQQQSQQQTTSASVATSRSDEPRRPSLMSNLQQTPQSQLNLNLLKPDPKPSNFGSITSGVPLRPNSFGLNLPAQPATTTTLNKPVEQKPGSSQQQGQILEEKREKKDVRDKIDKTEADLKMIDAQHAAAKKKREQLQNLLRTRREEMERERVEAEAEARAAAAKAASIAEAIRSRIPMIEKIDGENQATIEERFKSMNLAQTSTLHSDTPEEITARYRNMRPSLIEQMKRQKDFRDRKMREHQELYESKYQQWLKRVDKAEKAPKKVARDAKHRELFEKIFPEIKKEREDRERNERHERIQQAAEGVIKTKEEKVTERACQIPQLQLNREKFAFVNNNTVIREELLANTNEALSDYTDNWTPDEKKTFNEKIKLFGKNFHALSHFYWNKTAKDMVKYYYATKSEMKYKMFFPKNKKKPNKLAKPIPMPEFREMFDHLMDTCTKRDIFTHICCVICDGDMKIFTAVPSMSMEKERLYKKILKEQELRQKLPICTKCFGAFKKTAIRCPVGTCPGGKRKQKPSRAPPPEFYDQPLENQCAIVRKLRFHPAAPKICSNCYKRIQQEIENIEDNPYYKQPLPVPQAKRKPNWSAARVRQLFDLVQELGREWLLISQRLADPQNGFKPSPRQARALHERLRYFWMLKDRRITLQKQARKISKQYRRIRRNGSGTLKLRKQQSSESDDVVVIDEIKREPRFDENGTKGRVKMELPPKLEPLQEVPSIIGVKRPAHMDSIAHQMASHTANSEALIAQANMIEQNRMGITTTAGNQSNSLPSLLASQLASQENMNSQPAILAAQATVSAQAAAELAQLSQAIQDRIKLTQPLQLQPAFQNEMPTNTDVETIRLLLLHFKIPSTSPTWRDELERSLRDSSQKELALLQYRLNSFRQSKWEEPRCLTGVGIKFPLNGALTSPQQQSGPPPAKKAKEDRPVDENRPTRKSGLATAALDQTPRRPTGPQSVKQLAPPNNTHRPASTPLAEDLQRKPLKQELANIQHARTPDPTLGTQSDDNETVRDVRKKALTPTPLTDSKNKINSSTENTAPIYEELSDSDSDQSRPPSTNGQVQKVVEKRVPEWPPMVNMWNLEPEELEKIRSLRIPLLKLPPIHHPEPGQPPSPPYEDLSD</sequence>
<feature type="region of interest" description="Disordered" evidence="4">
    <location>
        <begin position="197"/>
        <end position="311"/>
    </location>
</feature>
<feature type="region of interest" description="Disordered" evidence="4">
    <location>
        <begin position="81"/>
        <end position="104"/>
    </location>
</feature>
<dbReference type="EMBL" id="CAJFCV020000003">
    <property type="protein sequence ID" value="CAG9105248.1"/>
    <property type="molecule type" value="Genomic_DNA"/>
</dbReference>
<evidence type="ECO:0000256" key="4">
    <source>
        <dbReference type="SAM" id="MobiDB-lite"/>
    </source>
</evidence>
<gene>
    <name evidence="6" type="ORF">BXYJ_LOCUS5832</name>
</gene>
<feature type="region of interest" description="Disordered" evidence="4">
    <location>
        <begin position="1107"/>
        <end position="1179"/>
    </location>
</feature>
<evidence type="ECO:0000256" key="1">
    <source>
        <dbReference type="ARBA" id="ARBA00004123"/>
    </source>
</evidence>
<protein>
    <submittedName>
        <fullName evidence="6">(pine wood nematode) hypothetical protein</fullName>
    </submittedName>
</protein>
<feature type="region of interest" description="Disordered" evidence="4">
    <location>
        <begin position="1192"/>
        <end position="1264"/>
    </location>
</feature>
<feature type="compositionally biased region" description="Low complexity" evidence="4">
    <location>
        <begin position="197"/>
        <end position="209"/>
    </location>
</feature>
<keyword evidence="3" id="KW-0175">Coiled coil</keyword>
<evidence type="ECO:0000313" key="7">
    <source>
        <dbReference type="Proteomes" id="UP000659654"/>
    </source>
</evidence>
<feature type="domain" description="SANT" evidence="5">
    <location>
        <begin position="556"/>
        <end position="607"/>
    </location>
</feature>
<dbReference type="PANTHER" id="PTHR13992:SF39">
    <property type="entry name" value="SMRTER, ISOFORM G"/>
    <property type="match status" value="1"/>
</dbReference>
<feature type="compositionally biased region" description="Basic and acidic residues" evidence="4">
    <location>
        <begin position="84"/>
        <end position="104"/>
    </location>
</feature>
<feature type="compositionally biased region" description="Basic and acidic residues" evidence="4">
    <location>
        <begin position="1124"/>
        <end position="1136"/>
    </location>
</feature>
<dbReference type="InterPro" id="IPR017884">
    <property type="entry name" value="SANT_dom"/>
</dbReference>
<evidence type="ECO:0000256" key="3">
    <source>
        <dbReference type="SAM" id="Coils"/>
    </source>
</evidence>
<dbReference type="InterPro" id="IPR001005">
    <property type="entry name" value="SANT/Myb"/>
</dbReference>
<dbReference type="GO" id="GO:0006357">
    <property type="term" value="P:regulation of transcription by RNA polymerase II"/>
    <property type="evidence" value="ECO:0007669"/>
    <property type="project" value="TreeGrafter"/>
</dbReference>
<organism evidence="6 7">
    <name type="scientific">Bursaphelenchus xylophilus</name>
    <name type="common">Pinewood nematode worm</name>
    <name type="synonym">Aphelenchoides xylophilus</name>
    <dbReference type="NCBI Taxonomy" id="6326"/>
    <lineage>
        <taxon>Eukaryota</taxon>
        <taxon>Metazoa</taxon>
        <taxon>Ecdysozoa</taxon>
        <taxon>Nematoda</taxon>
        <taxon>Chromadorea</taxon>
        <taxon>Rhabditida</taxon>
        <taxon>Tylenchina</taxon>
        <taxon>Tylenchomorpha</taxon>
        <taxon>Aphelenchoidea</taxon>
        <taxon>Aphelenchoididae</taxon>
        <taxon>Bursaphelenchus</taxon>
    </lineage>
</organism>
<dbReference type="InterPro" id="IPR009057">
    <property type="entry name" value="Homeodomain-like_sf"/>
</dbReference>
<reference evidence="6" key="1">
    <citation type="submission" date="2020-09" db="EMBL/GenBank/DDBJ databases">
        <authorList>
            <person name="Kikuchi T."/>
        </authorList>
    </citation>
    <scope>NUCLEOTIDE SEQUENCE</scope>
    <source>
        <strain evidence="6">Ka4C1</strain>
    </source>
</reference>
<dbReference type="GO" id="GO:0032991">
    <property type="term" value="C:protein-containing complex"/>
    <property type="evidence" value="ECO:0007669"/>
    <property type="project" value="UniProtKB-ARBA"/>
</dbReference>
<name>A0A7I8WLS6_BURXY</name>
<evidence type="ECO:0000256" key="2">
    <source>
        <dbReference type="ARBA" id="ARBA00010097"/>
    </source>
</evidence>
<dbReference type="Proteomes" id="UP000582659">
    <property type="component" value="Unassembled WGS sequence"/>
</dbReference>
<dbReference type="OrthoDB" id="10258692at2759"/>
<evidence type="ECO:0000313" key="6">
    <source>
        <dbReference type="EMBL" id="CAD5219745.1"/>
    </source>
</evidence>